<gene>
    <name evidence="1" type="ORF">H3146_22310</name>
</gene>
<comment type="caution">
    <text evidence="1">The sequence shown here is derived from an EMBL/GenBank/DDBJ whole genome shotgun (WGS) entry which is preliminary data.</text>
</comment>
<evidence type="ECO:0000313" key="2">
    <source>
        <dbReference type="Proteomes" id="UP000525686"/>
    </source>
</evidence>
<dbReference type="EMBL" id="JABJWZ010000289">
    <property type="protein sequence ID" value="MBB1256070.1"/>
    <property type="molecule type" value="Genomic_DNA"/>
</dbReference>
<evidence type="ECO:0000313" key="1">
    <source>
        <dbReference type="EMBL" id="MBB1256070.1"/>
    </source>
</evidence>
<accession>A0A7W3WPS5</accession>
<protein>
    <submittedName>
        <fullName evidence="1">Uncharacterized protein</fullName>
    </submittedName>
</protein>
<dbReference type="Proteomes" id="UP000525686">
    <property type="component" value="Unassembled WGS sequence"/>
</dbReference>
<dbReference type="AlphaFoldDB" id="A0A7W3WPS5"/>
<proteinExistence type="predicted"/>
<name>A0A7W3WPS5_9ACTN</name>
<organism evidence="1 2">
    <name type="scientific">Streptomyces alkaliterrae</name>
    <dbReference type="NCBI Taxonomy" id="2213162"/>
    <lineage>
        <taxon>Bacteria</taxon>
        <taxon>Bacillati</taxon>
        <taxon>Actinomycetota</taxon>
        <taxon>Actinomycetes</taxon>
        <taxon>Kitasatosporales</taxon>
        <taxon>Streptomycetaceae</taxon>
        <taxon>Streptomyces</taxon>
    </lineage>
</organism>
<reference evidence="2" key="1">
    <citation type="submission" date="2020-05" db="EMBL/GenBank/DDBJ databases">
        <title>Classification of alakaliphilic streptomycetes isolated from an alkaline soil next to Lonar Crater, India and a proposal for the recognition of Streptomyces alkaliterrae sp. nov.</title>
        <authorList>
            <person name="Golinska P."/>
        </authorList>
    </citation>
    <scope>NUCLEOTIDE SEQUENCE [LARGE SCALE GENOMIC DNA]</scope>
    <source>
        <strain evidence="2">OF3</strain>
    </source>
</reference>
<sequence length="45" mass="5279">MLLTGQPDSRYLEPFREQARDPWLPGFVENYIRDVLGVSLERKEG</sequence>
<dbReference type="RefSeq" id="WP_181355267.1">
    <property type="nucleotide sequence ID" value="NZ_JABJWZ010000289.1"/>
</dbReference>